<dbReference type="Pfam" id="PF00491">
    <property type="entry name" value="Arginase"/>
    <property type="match status" value="1"/>
</dbReference>
<dbReference type="PANTHER" id="PTHR43782">
    <property type="entry name" value="ARGINASE"/>
    <property type="match status" value="1"/>
</dbReference>
<accession>A0A3B6VIL6</accession>
<dbReference type="CDD" id="cd09999">
    <property type="entry name" value="Arginase-like_1"/>
    <property type="match status" value="1"/>
</dbReference>
<dbReference type="SUPFAM" id="SSF52768">
    <property type="entry name" value="Arginase/deacetylase"/>
    <property type="match status" value="1"/>
</dbReference>
<keyword evidence="2" id="KW-0378">Hydrolase</keyword>
<gene>
    <name evidence="5" type="primary">rocF</name>
    <name evidence="5" type="ordered locus">BHWA1_01957</name>
</gene>
<evidence type="ECO:0000256" key="2">
    <source>
        <dbReference type="ARBA" id="ARBA00022801"/>
    </source>
</evidence>
<sequence length="294" mass="33201">MSKTIRLIYPQWQGGIISHWIKELKPEDSSRGYYLGAKLLSILAPKNDNHETLEVPVSLDIKNREIKNGIIDYDFIVSQTKNALYILSKNNPDKIITFGGECSVSVVPFTYLNKKYDNDVALIWIDAHPDITLPEDNTYAGYHAMAVSACMGNVDKYISSILPSKISADKILFVGLRDWERDEIKKRQEEYGITHFAPETTSSSSEVVIEWLKKSNASKVLIHFDLDVLDPNEIIAAVGVSPNGMKINEAVRIINDIAKEKEIVGFTIAEHMPRIEIMLKNMMADLSLFNELNK</sequence>
<evidence type="ECO:0000313" key="5">
    <source>
        <dbReference type="EMBL" id="ACN84418.1"/>
    </source>
</evidence>
<evidence type="ECO:0000256" key="4">
    <source>
        <dbReference type="PROSITE-ProRule" id="PRU00742"/>
    </source>
</evidence>
<dbReference type="AlphaFoldDB" id="A0A3B6VIL6"/>
<organism evidence="5 6">
    <name type="scientific">Brachyspira hyodysenteriae (strain ATCC 49526 / WA1)</name>
    <dbReference type="NCBI Taxonomy" id="565034"/>
    <lineage>
        <taxon>Bacteria</taxon>
        <taxon>Pseudomonadati</taxon>
        <taxon>Spirochaetota</taxon>
        <taxon>Spirochaetia</taxon>
        <taxon>Brachyspirales</taxon>
        <taxon>Brachyspiraceae</taxon>
        <taxon>Brachyspira</taxon>
    </lineage>
</organism>
<dbReference type="KEGG" id="bhy:BHWA1_01957"/>
<dbReference type="EMBL" id="CP001357">
    <property type="protein sequence ID" value="ACN84418.1"/>
    <property type="molecule type" value="Genomic_DNA"/>
</dbReference>
<dbReference type="InterPro" id="IPR023696">
    <property type="entry name" value="Ureohydrolase_dom_sf"/>
</dbReference>
<keyword evidence="1" id="KW-0479">Metal-binding</keyword>
<evidence type="ECO:0000313" key="6">
    <source>
        <dbReference type="Proteomes" id="UP000001803"/>
    </source>
</evidence>
<proteinExistence type="inferred from homology"/>
<dbReference type="PROSITE" id="PS51409">
    <property type="entry name" value="ARGINASE_2"/>
    <property type="match status" value="1"/>
</dbReference>
<name>A0A3B6VIL6_BRAHW</name>
<reference evidence="5 6" key="1">
    <citation type="journal article" date="2009" name="PLoS ONE">
        <title>Genome sequence of the pathogenic intestinal spirochete Brachyspira hyodysenteriae reveals adaptations to its lifestyle in the porcine large intestine.</title>
        <authorList>
            <person name="Bellgard M.I."/>
            <person name="Wanchanthuek P."/>
            <person name="La T."/>
            <person name="Ryan K."/>
            <person name="Moolhuijzen P."/>
            <person name="Albertyn Z."/>
            <person name="Shaban B."/>
            <person name="Motro Y."/>
            <person name="Dunn D.S."/>
            <person name="Schibeci D."/>
            <person name="Hunter A."/>
            <person name="Barrero R."/>
            <person name="Phillips N.D."/>
            <person name="Hampson D.J."/>
        </authorList>
    </citation>
    <scope>NUCLEOTIDE SEQUENCE [LARGE SCALE GENOMIC DNA]</scope>
    <source>
        <strain evidence="6">ATCC 49526 / WA1</strain>
    </source>
</reference>
<dbReference type="GO" id="GO:0030145">
    <property type="term" value="F:manganese ion binding"/>
    <property type="evidence" value="ECO:0007669"/>
    <property type="project" value="TreeGrafter"/>
</dbReference>
<evidence type="ECO:0000256" key="3">
    <source>
        <dbReference type="ARBA" id="ARBA00023211"/>
    </source>
</evidence>
<dbReference type="GeneID" id="63963109"/>
<dbReference type="RefSeq" id="WP_012671457.1">
    <property type="nucleotide sequence ID" value="NC_012225.1"/>
</dbReference>
<dbReference type="GO" id="GO:0005829">
    <property type="term" value="C:cytosol"/>
    <property type="evidence" value="ECO:0007669"/>
    <property type="project" value="TreeGrafter"/>
</dbReference>
<dbReference type="GO" id="GO:0004053">
    <property type="term" value="F:arginase activity"/>
    <property type="evidence" value="ECO:0007669"/>
    <property type="project" value="TreeGrafter"/>
</dbReference>
<comment type="similarity">
    <text evidence="4">Belongs to the arginase family.</text>
</comment>
<dbReference type="Proteomes" id="UP000001803">
    <property type="component" value="Chromosome"/>
</dbReference>
<dbReference type="Gene3D" id="3.40.800.10">
    <property type="entry name" value="Ureohydrolase domain"/>
    <property type="match status" value="1"/>
</dbReference>
<dbReference type="PANTHER" id="PTHR43782:SF3">
    <property type="entry name" value="ARGINASE"/>
    <property type="match status" value="1"/>
</dbReference>
<protein>
    <submittedName>
        <fullName evidence="5">Arginase</fullName>
    </submittedName>
</protein>
<dbReference type="STRING" id="565034.BHWA1_01957"/>
<keyword evidence="3" id="KW-0464">Manganese</keyword>
<evidence type="ECO:0000256" key="1">
    <source>
        <dbReference type="ARBA" id="ARBA00022723"/>
    </source>
</evidence>
<keyword evidence="6" id="KW-1185">Reference proteome</keyword>
<dbReference type="PRINTS" id="PR00116">
    <property type="entry name" value="ARGINASE"/>
</dbReference>
<dbReference type="InterPro" id="IPR006035">
    <property type="entry name" value="Ureohydrolase"/>
</dbReference>